<dbReference type="Gene3D" id="3.40.50.300">
    <property type="entry name" value="P-loop containing nucleotide triphosphate hydrolases"/>
    <property type="match status" value="2"/>
</dbReference>
<dbReference type="GO" id="GO:0005524">
    <property type="term" value="F:ATP binding"/>
    <property type="evidence" value="ECO:0007669"/>
    <property type="project" value="InterPro"/>
</dbReference>
<dbReference type="InterPro" id="IPR051396">
    <property type="entry name" value="Bact_Antivir_Def_Nuclease"/>
</dbReference>
<evidence type="ECO:0000313" key="3">
    <source>
        <dbReference type="Proteomes" id="UP000471560"/>
    </source>
</evidence>
<dbReference type="PANTHER" id="PTHR43581:SF4">
    <property type="entry name" value="ATP_GTP PHOSPHATASE"/>
    <property type="match status" value="1"/>
</dbReference>
<dbReference type="SUPFAM" id="SSF52540">
    <property type="entry name" value="P-loop containing nucleoside triphosphate hydrolases"/>
    <property type="match status" value="1"/>
</dbReference>
<evidence type="ECO:0000259" key="1">
    <source>
        <dbReference type="Pfam" id="PF13304"/>
    </source>
</evidence>
<accession>A0A6P0B052</accession>
<dbReference type="RefSeq" id="WP_131646263.1">
    <property type="nucleotide sequence ID" value="NZ_JAAXDO010000009.1"/>
</dbReference>
<comment type="caution">
    <text evidence="2">The sequence shown here is derived from an EMBL/GenBank/DDBJ whole genome shotgun (WGS) entry which is preliminary data.</text>
</comment>
<sequence>MTIIREVEIRNFRGVSHLKWWPSPGINCLIGPGDSGKSTILDAIDLCIGSRQNFTFTDADFHLCNVAEPIIIDITLGNLDDELGNLETYGHFLRGRDISTGQLDNETSAALETVLTVRLVVRDDLEAQWLLFSPGASAEGREKSLQWKHRQKIAPVRLGAAASHHMALGPRSVLGKLSADATQASSALASASRQARQAFADQGCQGVDAILETSRQISSAMGIHVDEVKALLDVKGISLSGGAISLHDQDQVPMRNLGSGSMRLLVVGLQKAVGRSSIFIVDELEFGLEPYRIVRLLDSLGAKRDDASQQVFLTTHSPIVLRELSSGQLFAVRAFGQNIPPIMNGEAIVQPARKVKHNWVTHLGHEEAAQKTLRACAEAFLAPSVIVCEGKTEIGLIRGIDLNCQDTGQRSILSYGSHWADGGGSTMMERAKIFTRMGYRTALFMDSDVLYTAQIYEDLRLSGITVFRWAEGFSTESALFASVPAILIPGLLGIACDWRGEDSVDARIRNASNGNLTLQLCRGSFAEEMRPALGRAAGEGKWFKDIEPAERAMREVVAPQWVTSHALFKTPIELLWQWVAHVPAGTVS</sequence>
<reference evidence="2 3" key="1">
    <citation type="submission" date="2019-12" db="EMBL/GenBank/DDBJ databases">
        <title>Rhizobium genotypes associated with high levels of biological nitrogen fixation by grain legumes in a temperate-maritime cropping system.</title>
        <authorList>
            <person name="Maluk M."/>
            <person name="Francesc Ferrando Molina F."/>
            <person name="Lopez Del Egido L."/>
            <person name="Lafos M."/>
            <person name="Langarica-Fuentes A."/>
            <person name="Gebre Yohannes G."/>
            <person name="Young M.W."/>
            <person name="Martin P."/>
            <person name="Gantlett R."/>
            <person name="Kenicer G."/>
            <person name="Hawes C."/>
            <person name="Begg G.S."/>
            <person name="Quilliam R.S."/>
            <person name="Squire G.R."/>
            <person name="Poole P.S."/>
            <person name="Young P.W."/>
            <person name="Iannetta P.M."/>
            <person name="James E.K."/>
        </authorList>
    </citation>
    <scope>NUCLEOTIDE SEQUENCE [LARGE SCALE GENOMIC DNA]</scope>
    <source>
        <strain evidence="2 3">JHI1096</strain>
    </source>
</reference>
<feature type="domain" description="ATPase AAA-type core" evidence="1">
    <location>
        <begin position="26"/>
        <end position="321"/>
    </location>
</feature>
<dbReference type="InterPro" id="IPR003959">
    <property type="entry name" value="ATPase_AAA_core"/>
</dbReference>
<dbReference type="Proteomes" id="UP000471560">
    <property type="component" value="Unassembled WGS sequence"/>
</dbReference>
<dbReference type="EMBL" id="WUEZ01000001">
    <property type="protein sequence ID" value="NEI32556.1"/>
    <property type="molecule type" value="Genomic_DNA"/>
</dbReference>
<dbReference type="Pfam" id="PF13304">
    <property type="entry name" value="AAA_21"/>
    <property type="match status" value="1"/>
</dbReference>
<evidence type="ECO:0000313" key="2">
    <source>
        <dbReference type="EMBL" id="NEI32556.1"/>
    </source>
</evidence>
<gene>
    <name evidence="2" type="ORF">GR204_00775</name>
</gene>
<dbReference type="AlphaFoldDB" id="A0A6P0B052"/>
<dbReference type="InterPro" id="IPR027417">
    <property type="entry name" value="P-loop_NTPase"/>
</dbReference>
<name>A0A6P0B052_RHILE</name>
<dbReference type="GO" id="GO:0016887">
    <property type="term" value="F:ATP hydrolysis activity"/>
    <property type="evidence" value="ECO:0007669"/>
    <property type="project" value="InterPro"/>
</dbReference>
<dbReference type="PANTHER" id="PTHR43581">
    <property type="entry name" value="ATP/GTP PHOSPHATASE"/>
    <property type="match status" value="1"/>
</dbReference>
<organism evidence="2 3">
    <name type="scientific">Rhizobium leguminosarum</name>
    <dbReference type="NCBI Taxonomy" id="384"/>
    <lineage>
        <taxon>Bacteria</taxon>
        <taxon>Pseudomonadati</taxon>
        <taxon>Pseudomonadota</taxon>
        <taxon>Alphaproteobacteria</taxon>
        <taxon>Hyphomicrobiales</taxon>
        <taxon>Rhizobiaceae</taxon>
        <taxon>Rhizobium/Agrobacterium group</taxon>
        <taxon>Rhizobium</taxon>
    </lineage>
</organism>
<protein>
    <submittedName>
        <fullName evidence="2">AAA family ATPase</fullName>
    </submittedName>
</protein>
<proteinExistence type="predicted"/>